<dbReference type="Proteomes" id="UP000250088">
    <property type="component" value="Chromosome"/>
</dbReference>
<reference evidence="4" key="1">
    <citation type="submission" date="2017-02" db="EMBL/GenBank/DDBJ databases">
        <title>Natronthermophilus aegyptiacus gen. nov.,sp. nov., an aerobic, extremely halophilic alkalithermophilic archaeon isolated from the athalassohaline Wadi An Natrun, Egypt.</title>
        <authorList>
            <person name="Zhao B."/>
        </authorList>
    </citation>
    <scope>NUCLEOTIDE SEQUENCE [LARGE SCALE GENOMIC DNA]</scope>
    <source>
        <strain evidence="4">JW/NM-HA 15</strain>
    </source>
</reference>
<dbReference type="RefSeq" id="WP_086889658.1">
    <property type="nucleotide sequence ID" value="NZ_CP019893.1"/>
</dbReference>
<proteinExistence type="predicted"/>
<feature type="transmembrane region" description="Helical" evidence="2">
    <location>
        <begin position="12"/>
        <end position="31"/>
    </location>
</feature>
<name>A0A2Z2HVH3_9EURY</name>
<feature type="compositionally biased region" description="Low complexity" evidence="1">
    <location>
        <begin position="61"/>
        <end position="73"/>
    </location>
</feature>
<dbReference type="EMBL" id="CP019893">
    <property type="protein sequence ID" value="ARS91289.1"/>
    <property type="molecule type" value="Genomic_DNA"/>
</dbReference>
<sequence length="89" mass="8856">MTSIDRLTARRSVIATIGSGIALVAAGYGSARQNNRTDEPATEPARTATPDDPVATDESSDAATAGGDPDATGESTTATDDQAGCGCPD</sequence>
<dbReference type="AlphaFoldDB" id="A0A2Z2HVH3"/>
<dbReference type="OrthoDB" id="380397at2157"/>
<dbReference type="GeneID" id="32895852"/>
<dbReference type="KEGG" id="naj:B1756_17220"/>
<evidence type="ECO:0000256" key="1">
    <source>
        <dbReference type="SAM" id="MobiDB-lite"/>
    </source>
</evidence>
<feature type="region of interest" description="Disordered" evidence="1">
    <location>
        <begin position="30"/>
        <end position="89"/>
    </location>
</feature>
<protein>
    <submittedName>
        <fullName evidence="3">Uncharacterized protein</fullName>
    </submittedName>
</protein>
<organism evidence="3 4">
    <name type="scientific">Natrarchaeobaculum aegyptiacum</name>
    <dbReference type="NCBI Taxonomy" id="745377"/>
    <lineage>
        <taxon>Archaea</taxon>
        <taxon>Methanobacteriati</taxon>
        <taxon>Methanobacteriota</taxon>
        <taxon>Stenosarchaea group</taxon>
        <taxon>Halobacteria</taxon>
        <taxon>Halobacteriales</taxon>
        <taxon>Natrialbaceae</taxon>
        <taxon>Natrarchaeobaculum</taxon>
    </lineage>
</organism>
<evidence type="ECO:0000313" key="3">
    <source>
        <dbReference type="EMBL" id="ARS91289.1"/>
    </source>
</evidence>
<evidence type="ECO:0000313" key="4">
    <source>
        <dbReference type="Proteomes" id="UP000250088"/>
    </source>
</evidence>
<keyword evidence="2" id="KW-1133">Transmembrane helix</keyword>
<gene>
    <name evidence="3" type="ORF">B1756_17220</name>
</gene>
<keyword evidence="2" id="KW-0472">Membrane</keyword>
<evidence type="ECO:0000256" key="2">
    <source>
        <dbReference type="SAM" id="Phobius"/>
    </source>
</evidence>
<accession>A0A2Z2HVH3</accession>
<keyword evidence="2" id="KW-0812">Transmembrane</keyword>
<keyword evidence="4" id="KW-1185">Reference proteome</keyword>